<dbReference type="EMBL" id="HBIC01042097">
    <property type="protein sequence ID" value="CAE0292767.1"/>
    <property type="molecule type" value="Transcribed_RNA"/>
</dbReference>
<gene>
    <name evidence="2" type="ORF">SELO1098_LOCUS21617</name>
</gene>
<reference evidence="2" key="1">
    <citation type="submission" date="2021-01" db="EMBL/GenBank/DDBJ databases">
        <authorList>
            <person name="Corre E."/>
            <person name="Pelletier E."/>
            <person name="Niang G."/>
            <person name="Scheremetjew M."/>
            <person name="Finn R."/>
            <person name="Kale V."/>
            <person name="Holt S."/>
            <person name="Cochrane G."/>
            <person name="Meng A."/>
            <person name="Brown T."/>
            <person name="Cohen L."/>
        </authorList>
    </citation>
    <scope>NUCLEOTIDE SEQUENCE</scope>
    <source>
        <strain evidence="2">CCAP 955/1</strain>
    </source>
</reference>
<proteinExistence type="predicted"/>
<sequence>MLNRLPHATQRKPVRHLRIPLQRQEQQFEFSKQEAPGPLHEAPFVSDSPAISAACASAASATSAVAATAEPAVCRRPGVRATPESTCPSRPSAPSATGEPSAAGKGDASSSTGTNIAKARMLTNSADIAAVAAMS</sequence>
<accession>A0A7S3MAF3</accession>
<protein>
    <submittedName>
        <fullName evidence="2">Uncharacterized protein</fullName>
    </submittedName>
</protein>
<organism evidence="2">
    <name type="scientific">Spumella elongata</name>
    <dbReference type="NCBI Taxonomy" id="89044"/>
    <lineage>
        <taxon>Eukaryota</taxon>
        <taxon>Sar</taxon>
        <taxon>Stramenopiles</taxon>
        <taxon>Ochrophyta</taxon>
        <taxon>Chrysophyceae</taxon>
        <taxon>Chromulinales</taxon>
        <taxon>Chromulinaceae</taxon>
        <taxon>Spumella</taxon>
    </lineage>
</organism>
<dbReference type="AlphaFoldDB" id="A0A7S3MAF3"/>
<evidence type="ECO:0000313" key="2">
    <source>
        <dbReference type="EMBL" id="CAE0292767.1"/>
    </source>
</evidence>
<feature type="region of interest" description="Disordered" evidence="1">
    <location>
        <begin position="76"/>
        <end position="116"/>
    </location>
</feature>
<name>A0A7S3MAF3_9STRA</name>
<evidence type="ECO:0000256" key="1">
    <source>
        <dbReference type="SAM" id="MobiDB-lite"/>
    </source>
</evidence>
<feature type="compositionally biased region" description="Polar residues" evidence="1">
    <location>
        <begin position="83"/>
        <end position="95"/>
    </location>
</feature>